<feature type="region of interest" description="Disordered" evidence="5">
    <location>
        <begin position="23"/>
        <end position="69"/>
    </location>
</feature>
<dbReference type="SUPFAM" id="SSF52151">
    <property type="entry name" value="FabD/lysophospholipase-like"/>
    <property type="match status" value="2"/>
</dbReference>
<reference evidence="7 8" key="1">
    <citation type="submission" date="2019-03" db="EMBL/GenBank/DDBJ databases">
        <title>Genomic features of bacteria from cold environments.</title>
        <authorList>
            <person name="Shen L."/>
        </authorList>
    </citation>
    <scope>NUCLEOTIDE SEQUENCE [LARGE SCALE GENOMIC DNA]</scope>
    <source>
        <strain evidence="8">T3246-1</strain>
    </source>
</reference>
<dbReference type="Pfam" id="PF01734">
    <property type="entry name" value="Patatin"/>
    <property type="match status" value="2"/>
</dbReference>
<dbReference type="PANTHER" id="PTHR14226">
    <property type="entry name" value="NEUROPATHY TARGET ESTERASE/SWISS CHEESE D.MELANOGASTER"/>
    <property type="match status" value="1"/>
</dbReference>
<keyword evidence="8" id="KW-1185">Reference proteome</keyword>
<evidence type="ECO:0000313" key="8">
    <source>
        <dbReference type="Proteomes" id="UP000504882"/>
    </source>
</evidence>
<feature type="active site" description="Proton acceptor" evidence="4">
    <location>
        <position position="453"/>
    </location>
</feature>
<keyword evidence="1 4" id="KW-0378">Hydrolase</keyword>
<comment type="caution">
    <text evidence="7">The sequence shown here is derived from an EMBL/GenBank/DDBJ whole genome shotgun (WGS) entry which is preliminary data.</text>
</comment>
<comment type="caution">
    <text evidence="4">Lacks conserved residue(s) required for the propagation of feature annotation.</text>
</comment>
<feature type="active site" description="Nucleophile" evidence="4">
    <location>
        <position position="112"/>
    </location>
</feature>
<feature type="compositionally biased region" description="Low complexity" evidence="5">
    <location>
        <begin position="232"/>
        <end position="258"/>
    </location>
</feature>
<sequence length="684" mass="69932">MATPADLLRSVRHGLIRILGGVPAPAAPGGPTPAGAHGIGLTRSGDGAGVGVGGDAGTGDGAGTGEPQDAAAEPVVGLVLGGGGARSSFEIGALSYLYERERITPSVITGTSAGSILAGVLAQHGDLAGQQRTVAELRRIWLGMTASSDMFTELPWFTALREDMPAWRKLAAIHERSANRASLTENLAAVLAGPRRAVDRLAERARAVAVDERAAANRPTDEAAAGPDRAVGPGATGPSATGPSATGPSATGPSPSGPNHTEPSHAEPSATGPSATGPSATGPSATGPSATGPSTTAAVTGAAVRATASTTGRRGTGERVPPERDLATLGSGPLELIAALWEVGRTGPDVNAVVRGAAREQSAFVVGPIIEELLDPAVFDPSLPATSGIELRLATVHLESGELRYVDAAGRLRDANDRLLDAEPVTLDRAILASCAIPAGLPPVRLNDGTYVDGGTRENVPVAIAYEHLGVDRCYVVTANPVGLPPAEDFAGKALLEIVMRAASEIMPDEIQADEVERARALGATVIDPELDIHDIVTIEPGLIAIAMDYGYLRAADVCANASEAEHEHTRDLINLRRLIWTVEDDLFASAPGAATMPRAASTPGPATGGGGATVGPDAVLDPGGHDLAGMKLRLRDLVAGVPPERLPPGARDWWRGWERHANPVTAAPHWLDNDPASSSTLES</sequence>
<gene>
    <name evidence="7" type="ORF">EXU48_15065</name>
</gene>
<evidence type="ECO:0000256" key="5">
    <source>
        <dbReference type="SAM" id="MobiDB-lite"/>
    </source>
</evidence>
<feature type="short sequence motif" description="GXSXG" evidence="4">
    <location>
        <begin position="110"/>
        <end position="114"/>
    </location>
</feature>
<dbReference type="InterPro" id="IPR002641">
    <property type="entry name" value="PNPLA_dom"/>
</dbReference>
<feature type="region of interest" description="Disordered" evidence="5">
    <location>
        <begin position="594"/>
        <end position="622"/>
    </location>
</feature>
<dbReference type="Gene3D" id="3.40.1090.10">
    <property type="entry name" value="Cytosolic phospholipase A2 catalytic domain"/>
    <property type="match status" value="2"/>
</dbReference>
<dbReference type="EMBL" id="SMNA01000007">
    <property type="protein sequence ID" value="TDE91477.1"/>
    <property type="molecule type" value="Genomic_DNA"/>
</dbReference>
<dbReference type="PANTHER" id="PTHR14226:SF29">
    <property type="entry name" value="NEUROPATHY TARGET ESTERASE SWS"/>
    <property type="match status" value="1"/>
</dbReference>
<evidence type="ECO:0000256" key="2">
    <source>
        <dbReference type="ARBA" id="ARBA00022963"/>
    </source>
</evidence>
<evidence type="ECO:0000259" key="6">
    <source>
        <dbReference type="PROSITE" id="PS51635"/>
    </source>
</evidence>
<evidence type="ECO:0000256" key="3">
    <source>
        <dbReference type="ARBA" id="ARBA00023098"/>
    </source>
</evidence>
<feature type="short sequence motif" description="DGA/G" evidence="4">
    <location>
        <begin position="453"/>
        <end position="455"/>
    </location>
</feature>
<keyword evidence="2 4" id="KW-0442">Lipid degradation</keyword>
<feature type="compositionally biased region" description="Basic and acidic residues" evidence="5">
    <location>
        <begin position="208"/>
        <end position="221"/>
    </location>
</feature>
<feature type="region of interest" description="Disordered" evidence="5">
    <location>
        <begin position="208"/>
        <end position="328"/>
    </location>
</feature>
<proteinExistence type="predicted"/>
<feature type="compositionally biased region" description="Gly residues" evidence="5">
    <location>
        <begin position="46"/>
        <end position="64"/>
    </location>
</feature>
<dbReference type="RefSeq" id="WP_133108510.1">
    <property type="nucleotide sequence ID" value="NZ_SMNA01000007.1"/>
</dbReference>
<accession>A0ABY2E0X2</accession>
<protein>
    <recommendedName>
        <fullName evidence="6">PNPLA domain-containing protein</fullName>
    </recommendedName>
</protein>
<evidence type="ECO:0000313" key="7">
    <source>
        <dbReference type="EMBL" id="TDE91477.1"/>
    </source>
</evidence>
<dbReference type="InterPro" id="IPR050301">
    <property type="entry name" value="NTE"/>
</dbReference>
<keyword evidence="3 4" id="KW-0443">Lipid metabolism</keyword>
<dbReference type="PROSITE" id="PS51635">
    <property type="entry name" value="PNPLA"/>
    <property type="match status" value="1"/>
</dbReference>
<dbReference type="Proteomes" id="UP000504882">
    <property type="component" value="Unassembled WGS sequence"/>
</dbReference>
<name>A0ABY2E0X2_9MICO</name>
<organism evidence="7 8">
    <name type="scientific">Occultella glacieicola</name>
    <dbReference type="NCBI Taxonomy" id="2518684"/>
    <lineage>
        <taxon>Bacteria</taxon>
        <taxon>Bacillati</taxon>
        <taxon>Actinomycetota</taxon>
        <taxon>Actinomycetes</taxon>
        <taxon>Micrococcales</taxon>
        <taxon>Ruaniaceae</taxon>
        <taxon>Occultella</taxon>
    </lineage>
</organism>
<dbReference type="InterPro" id="IPR016035">
    <property type="entry name" value="Acyl_Trfase/lysoPLipase"/>
</dbReference>
<evidence type="ECO:0000256" key="1">
    <source>
        <dbReference type="ARBA" id="ARBA00022801"/>
    </source>
</evidence>
<feature type="domain" description="PNPLA" evidence="6">
    <location>
        <begin position="78"/>
        <end position="466"/>
    </location>
</feature>
<evidence type="ECO:0000256" key="4">
    <source>
        <dbReference type="PROSITE-ProRule" id="PRU01161"/>
    </source>
</evidence>
<feature type="compositionally biased region" description="Basic and acidic residues" evidence="5">
    <location>
        <begin position="315"/>
        <end position="326"/>
    </location>
</feature>
<feature type="compositionally biased region" description="Low complexity" evidence="5">
    <location>
        <begin position="268"/>
        <end position="313"/>
    </location>
</feature>